<organism evidence="1 2">
    <name type="scientific">Canna indica</name>
    <name type="common">Indian-shot</name>
    <dbReference type="NCBI Taxonomy" id="4628"/>
    <lineage>
        <taxon>Eukaryota</taxon>
        <taxon>Viridiplantae</taxon>
        <taxon>Streptophyta</taxon>
        <taxon>Embryophyta</taxon>
        <taxon>Tracheophyta</taxon>
        <taxon>Spermatophyta</taxon>
        <taxon>Magnoliopsida</taxon>
        <taxon>Liliopsida</taxon>
        <taxon>Zingiberales</taxon>
        <taxon>Cannaceae</taxon>
        <taxon>Canna</taxon>
    </lineage>
</organism>
<evidence type="ECO:0000313" key="2">
    <source>
        <dbReference type="Proteomes" id="UP001327560"/>
    </source>
</evidence>
<dbReference type="SUPFAM" id="SSF51197">
    <property type="entry name" value="Clavaminate synthase-like"/>
    <property type="match status" value="1"/>
</dbReference>
<evidence type="ECO:0000313" key="1">
    <source>
        <dbReference type="EMBL" id="WOL07257.1"/>
    </source>
</evidence>
<keyword evidence="2" id="KW-1185">Reference proteome</keyword>
<dbReference type="Proteomes" id="UP001327560">
    <property type="component" value="Chromosome 5"/>
</dbReference>
<gene>
    <name evidence="1" type="ORF">Cni_G15996</name>
</gene>
<dbReference type="Gene3D" id="2.60.120.330">
    <property type="entry name" value="B-lactam Antibiotic, Isopenicillin N Synthase, Chain"/>
    <property type="match status" value="1"/>
</dbReference>
<reference evidence="1 2" key="1">
    <citation type="submission" date="2023-10" db="EMBL/GenBank/DDBJ databases">
        <title>Chromosome-scale genome assembly provides insights into flower coloration mechanisms of Canna indica.</title>
        <authorList>
            <person name="Li C."/>
        </authorList>
    </citation>
    <scope>NUCLEOTIDE SEQUENCE [LARGE SCALE GENOMIC DNA]</scope>
    <source>
        <tissue evidence="1">Flower</tissue>
    </source>
</reference>
<sequence length="91" mass="10906">MREVWRGSFHLPMEEKQRYANSPKTYEYAIKAPVIWNQILTSVRRGRRVHDRAPRRHHVTSLQVRRNDTWITVQLVPDAFIINVDDQIQVN</sequence>
<protein>
    <submittedName>
        <fullName evidence="1">1-aminocyclopropane-1-carboxylate oxidase 1</fullName>
    </submittedName>
</protein>
<dbReference type="AlphaFoldDB" id="A0AAQ3KER4"/>
<name>A0AAQ3KER4_9LILI</name>
<accession>A0AAQ3KER4</accession>
<dbReference type="InterPro" id="IPR027443">
    <property type="entry name" value="IPNS-like_sf"/>
</dbReference>
<dbReference type="EMBL" id="CP136894">
    <property type="protein sequence ID" value="WOL07257.1"/>
    <property type="molecule type" value="Genomic_DNA"/>
</dbReference>
<proteinExistence type="predicted"/>